<sequence length="140" mass="15077">MNAATLEWLLRGFGVAWIVGSGIAFHKAREAALIDKLLGALSGTPEDPLVTRFQFVGSALTLASGVGLVLATAWALVPLGLLVASQLVYFALVRRKRARAQTPETREEARVQPATRRAFWLSLLVTFATGVAVWLGRFSG</sequence>
<evidence type="ECO:0000313" key="2">
    <source>
        <dbReference type="EMBL" id="KFN52091.1"/>
    </source>
</evidence>
<dbReference type="RefSeq" id="WP_043799910.1">
    <property type="nucleotide sequence ID" value="NZ_AVCH01000007.1"/>
</dbReference>
<evidence type="ECO:0000256" key="1">
    <source>
        <dbReference type="SAM" id="Phobius"/>
    </source>
</evidence>
<gene>
    <name evidence="2" type="ORF">N790_12885</name>
</gene>
<name>A0A091BJZ6_9GAMM</name>
<keyword evidence="1" id="KW-1133">Transmembrane helix</keyword>
<dbReference type="PATRIC" id="fig|1384054.3.peg.256"/>
<reference evidence="2 3" key="1">
    <citation type="submission" date="2013-09" db="EMBL/GenBank/DDBJ databases">
        <title>Genome sequencing of Arenimonas malthae.</title>
        <authorList>
            <person name="Chen F."/>
            <person name="Wang G."/>
        </authorList>
    </citation>
    <scope>NUCLEOTIDE SEQUENCE [LARGE SCALE GENOMIC DNA]</scope>
    <source>
        <strain evidence="2 3">CC-JY-1</strain>
    </source>
</reference>
<dbReference type="Proteomes" id="UP000029392">
    <property type="component" value="Unassembled WGS sequence"/>
</dbReference>
<evidence type="ECO:0000313" key="3">
    <source>
        <dbReference type="Proteomes" id="UP000029392"/>
    </source>
</evidence>
<dbReference type="eggNOG" id="ENOG5032VUV">
    <property type="taxonomic scope" value="Bacteria"/>
</dbReference>
<dbReference type="EMBL" id="AVCH01000007">
    <property type="protein sequence ID" value="KFN52091.1"/>
    <property type="molecule type" value="Genomic_DNA"/>
</dbReference>
<keyword evidence="1" id="KW-0812">Transmembrane</keyword>
<keyword evidence="1" id="KW-0472">Membrane</keyword>
<feature type="transmembrane region" description="Helical" evidence="1">
    <location>
        <begin position="68"/>
        <end position="92"/>
    </location>
</feature>
<keyword evidence="3" id="KW-1185">Reference proteome</keyword>
<accession>A0A091BJZ6</accession>
<feature type="transmembrane region" description="Helical" evidence="1">
    <location>
        <begin position="118"/>
        <end position="136"/>
    </location>
</feature>
<comment type="caution">
    <text evidence="2">The sequence shown here is derived from an EMBL/GenBank/DDBJ whole genome shotgun (WGS) entry which is preliminary data.</text>
</comment>
<proteinExistence type="predicted"/>
<organism evidence="2 3">
    <name type="scientific">Arenimonas malthae CC-JY-1</name>
    <dbReference type="NCBI Taxonomy" id="1384054"/>
    <lineage>
        <taxon>Bacteria</taxon>
        <taxon>Pseudomonadati</taxon>
        <taxon>Pseudomonadota</taxon>
        <taxon>Gammaproteobacteria</taxon>
        <taxon>Lysobacterales</taxon>
        <taxon>Lysobacteraceae</taxon>
        <taxon>Arenimonas</taxon>
    </lineage>
</organism>
<dbReference type="OrthoDB" id="574412at2"/>
<protein>
    <submittedName>
        <fullName evidence="2">Uncharacterized protein</fullName>
    </submittedName>
</protein>
<dbReference type="AlphaFoldDB" id="A0A091BJZ6"/>